<sequence length="250" mass="27399">MEFIWNKFSYDRAAVIEVAFSIATNCSQPEWLRPEEEAMSQAVDDIVFSLGGDEGLTFVEFEILAAYAARVDSRTQLEFLENLVDIIRASSRFESFSEYDQRFLDFVASIHNGLTVTRGANLDLYTPPGLPDANLAQHVHGQGPIPVDLIQATTSETTRTWKSEFQEVSEAGKYKLSVVETVTGDASMPGGAYSTMSTTSNFAEMTPERGYGEGHFCSDLEGMSGLKLESGAPSNLHVSGWDGPSSDDCF</sequence>
<keyword evidence="2" id="KW-1185">Reference proteome</keyword>
<reference evidence="1" key="1">
    <citation type="journal article" date="2020" name="BMC Genomics">
        <title>Correction to: Identification and distribution of gene clusters required for synthesis of sphingolipid metabolism inhibitors in diverse species of the filamentous fungus Fusarium.</title>
        <authorList>
            <person name="Kim H.S."/>
            <person name="Lohmar J.M."/>
            <person name="Busman M."/>
            <person name="Brown D.W."/>
            <person name="Naumann T.A."/>
            <person name="Divon H.H."/>
            <person name="Lysoe E."/>
            <person name="Uhlig S."/>
            <person name="Proctor R.H."/>
        </authorList>
    </citation>
    <scope>NUCLEOTIDE SEQUENCE</scope>
    <source>
        <strain evidence="1">NRRL 45417</strain>
    </source>
</reference>
<reference evidence="1" key="2">
    <citation type="submission" date="2020-05" db="EMBL/GenBank/DDBJ databases">
        <authorList>
            <person name="Kim H.-S."/>
            <person name="Proctor R.H."/>
            <person name="Brown D.W."/>
        </authorList>
    </citation>
    <scope>NUCLEOTIDE SEQUENCE</scope>
    <source>
        <strain evidence="1">NRRL 45417</strain>
    </source>
</reference>
<dbReference type="Proteomes" id="UP000604273">
    <property type="component" value="Unassembled WGS sequence"/>
</dbReference>
<evidence type="ECO:0000313" key="1">
    <source>
        <dbReference type="EMBL" id="KAF4944830.1"/>
    </source>
</evidence>
<gene>
    <name evidence="1" type="ORF">FGADI_12425</name>
</gene>
<name>A0A8H4SSK1_9HYPO</name>
<dbReference type="OrthoDB" id="5101510at2759"/>
<organism evidence="1 2">
    <name type="scientific">Fusarium gaditjirri</name>
    <dbReference type="NCBI Taxonomy" id="282569"/>
    <lineage>
        <taxon>Eukaryota</taxon>
        <taxon>Fungi</taxon>
        <taxon>Dikarya</taxon>
        <taxon>Ascomycota</taxon>
        <taxon>Pezizomycotina</taxon>
        <taxon>Sordariomycetes</taxon>
        <taxon>Hypocreomycetidae</taxon>
        <taxon>Hypocreales</taxon>
        <taxon>Nectriaceae</taxon>
        <taxon>Fusarium</taxon>
        <taxon>Fusarium nisikadoi species complex</taxon>
    </lineage>
</organism>
<evidence type="ECO:0000313" key="2">
    <source>
        <dbReference type="Proteomes" id="UP000604273"/>
    </source>
</evidence>
<dbReference type="AlphaFoldDB" id="A0A8H4SSK1"/>
<accession>A0A8H4SSK1</accession>
<dbReference type="EMBL" id="JABFAI010000402">
    <property type="protein sequence ID" value="KAF4944830.1"/>
    <property type="molecule type" value="Genomic_DNA"/>
</dbReference>
<proteinExistence type="predicted"/>
<protein>
    <submittedName>
        <fullName evidence="1">Uncharacterized protein</fullName>
    </submittedName>
</protein>
<comment type="caution">
    <text evidence="1">The sequence shown here is derived from an EMBL/GenBank/DDBJ whole genome shotgun (WGS) entry which is preliminary data.</text>
</comment>